<dbReference type="STRING" id="1447883.A0A2B7XRY3"/>
<dbReference type="PANTHER" id="PTHR33321">
    <property type="match status" value="1"/>
</dbReference>
<feature type="region of interest" description="Disordered" evidence="1">
    <location>
        <begin position="1"/>
        <end position="20"/>
    </location>
</feature>
<dbReference type="OrthoDB" id="891726at2759"/>
<reference evidence="2 3" key="1">
    <citation type="submission" date="2017-10" db="EMBL/GenBank/DDBJ databases">
        <title>Comparative genomics in systemic dimorphic fungi from Ajellomycetaceae.</title>
        <authorList>
            <person name="Munoz J.F."/>
            <person name="Mcewen J.G."/>
            <person name="Clay O.K."/>
            <person name="Cuomo C.A."/>
        </authorList>
    </citation>
    <scope>NUCLEOTIDE SEQUENCE [LARGE SCALE GENOMIC DNA]</scope>
    <source>
        <strain evidence="2 3">UAMH7299</strain>
    </source>
</reference>
<feature type="compositionally biased region" description="Acidic residues" evidence="1">
    <location>
        <begin position="308"/>
        <end position="326"/>
    </location>
</feature>
<dbReference type="AlphaFoldDB" id="A0A2B7XRY3"/>
<sequence>MASPSSESTGVPTPASSPIPVAIYGDEAARCTNSSCKEPHRPDDNLAENNNQLVKPVTRPCPKLRLHFEDLTHSATKAFITHIPDPHSVLQTALSNILTYLYTSPPNKPRKPSNTNNNNVAPCYHPPPPPPPAPHFDPCAPGTRSVTLILRAMSGVAYTTGTRLDSDHKEIHFSLSYIDTAIKRFADPSAELVGVITHELVHCYQHTTPSSSSSCAGEEDKAKESAAAPYPPSGLIEGIADFIRLKAGLVPPHWKRPVNAADRAGKWDQGYQHTAFFLEWLEDVRVGTGAVGMLNDRLLRTGYVGEGNGEEGGSDGGEEEGNESGDDGNNAHADKKHARSYWKGLFGVGVLELWNEYGEYLDGLE</sequence>
<gene>
    <name evidence="2" type="ORF">AJ80_07089</name>
</gene>
<dbReference type="Pfam" id="PF04450">
    <property type="entry name" value="BSP"/>
    <property type="match status" value="1"/>
</dbReference>
<feature type="region of interest" description="Disordered" evidence="1">
    <location>
        <begin position="105"/>
        <end position="124"/>
    </location>
</feature>
<feature type="region of interest" description="Disordered" evidence="1">
    <location>
        <begin position="208"/>
        <end position="230"/>
    </location>
</feature>
<feature type="region of interest" description="Disordered" evidence="1">
    <location>
        <begin position="305"/>
        <end position="334"/>
    </location>
</feature>
<keyword evidence="3" id="KW-1185">Reference proteome</keyword>
<evidence type="ECO:0008006" key="4">
    <source>
        <dbReference type="Google" id="ProtNLM"/>
    </source>
</evidence>
<dbReference type="PANTHER" id="PTHR33321:SF12">
    <property type="entry name" value="PLANT BASIC SECRETORY PROTEIN (BSP) FAMILY PROTEIN"/>
    <property type="match status" value="1"/>
</dbReference>
<name>A0A2B7XRY3_POLH7</name>
<proteinExistence type="predicted"/>
<accession>A0A2B7XRY3</accession>
<comment type="caution">
    <text evidence="2">The sequence shown here is derived from an EMBL/GenBank/DDBJ whole genome shotgun (WGS) entry which is preliminary data.</text>
</comment>
<feature type="compositionally biased region" description="Polar residues" evidence="1">
    <location>
        <begin position="1"/>
        <end position="16"/>
    </location>
</feature>
<organism evidence="2 3">
    <name type="scientific">Polytolypa hystricis (strain UAMH7299)</name>
    <dbReference type="NCBI Taxonomy" id="1447883"/>
    <lineage>
        <taxon>Eukaryota</taxon>
        <taxon>Fungi</taxon>
        <taxon>Dikarya</taxon>
        <taxon>Ascomycota</taxon>
        <taxon>Pezizomycotina</taxon>
        <taxon>Eurotiomycetes</taxon>
        <taxon>Eurotiomycetidae</taxon>
        <taxon>Onygenales</taxon>
        <taxon>Onygenales incertae sedis</taxon>
        <taxon>Polytolypa</taxon>
    </lineage>
</organism>
<protein>
    <recommendedName>
        <fullName evidence="4">PBSP domain-containing protein</fullName>
    </recommendedName>
</protein>
<dbReference type="InterPro" id="IPR007541">
    <property type="entry name" value="Uncharacterised_BSP"/>
</dbReference>
<dbReference type="Proteomes" id="UP000224634">
    <property type="component" value="Unassembled WGS sequence"/>
</dbReference>
<dbReference type="EMBL" id="PDNA01000131">
    <property type="protein sequence ID" value="PGH11523.1"/>
    <property type="molecule type" value="Genomic_DNA"/>
</dbReference>
<evidence type="ECO:0000313" key="3">
    <source>
        <dbReference type="Proteomes" id="UP000224634"/>
    </source>
</evidence>
<evidence type="ECO:0000256" key="1">
    <source>
        <dbReference type="SAM" id="MobiDB-lite"/>
    </source>
</evidence>
<evidence type="ECO:0000313" key="2">
    <source>
        <dbReference type="EMBL" id="PGH11523.1"/>
    </source>
</evidence>